<reference evidence="2" key="1">
    <citation type="submission" date="2020-11" db="EMBL/GenBank/DDBJ databases">
        <title>Nocardia NEAU-351.nov., a novel actinomycete isolated from the cow dung.</title>
        <authorList>
            <person name="Zhang X."/>
        </authorList>
    </citation>
    <scope>NUCLEOTIDE SEQUENCE</scope>
    <source>
        <strain evidence="2">NEAU-351</strain>
    </source>
</reference>
<evidence type="ECO:0000313" key="3">
    <source>
        <dbReference type="Proteomes" id="UP000655751"/>
    </source>
</evidence>
<keyword evidence="3" id="KW-1185">Reference proteome</keyword>
<evidence type="ECO:0000256" key="1">
    <source>
        <dbReference type="SAM" id="MobiDB-lite"/>
    </source>
</evidence>
<proteinExistence type="predicted"/>
<protein>
    <submittedName>
        <fullName evidence="2">Uncharacterized protein</fullName>
    </submittedName>
</protein>
<dbReference type="Proteomes" id="UP000655751">
    <property type="component" value="Unassembled WGS sequence"/>
</dbReference>
<sequence length="158" mass="17418">MFELVVFGALEQGGDFFEADRGDRAAGGFGPREQTVAGDATPDDFEESQDDEQARETRKRHGHDHTHVSHGTRRSRGFAARGGVPAELRRWYSRLAENGHRMRLLSGGDMPILDRVPNPAHRRNAARTVADRDSASLCTLTASTVRARLLVVARRSGV</sequence>
<accession>A0A931IF94</accession>
<dbReference type="AlphaFoldDB" id="A0A931IF94"/>
<name>A0A931IF94_9NOCA</name>
<comment type="caution">
    <text evidence="2">The sequence shown here is derived from an EMBL/GenBank/DDBJ whole genome shotgun (WGS) entry which is preliminary data.</text>
</comment>
<feature type="compositionally biased region" description="Basic residues" evidence="1">
    <location>
        <begin position="57"/>
        <end position="76"/>
    </location>
</feature>
<feature type="compositionally biased region" description="Acidic residues" evidence="1">
    <location>
        <begin position="41"/>
        <end position="53"/>
    </location>
</feature>
<gene>
    <name evidence="2" type="ORF">IT779_28365</name>
</gene>
<feature type="region of interest" description="Disordered" evidence="1">
    <location>
        <begin position="18"/>
        <end position="81"/>
    </location>
</feature>
<dbReference type="RefSeq" id="WP_196152502.1">
    <property type="nucleotide sequence ID" value="NZ_JADMLG010000014.1"/>
</dbReference>
<organism evidence="2 3">
    <name type="scientific">Nocardia bovistercoris</name>
    <dbReference type="NCBI Taxonomy" id="2785916"/>
    <lineage>
        <taxon>Bacteria</taxon>
        <taxon>Bacillati</taxon>
        <taxon>Actinomycetota</taxon>
        <taxon>Actinomycetes</taxon>
        <taxon>Mycobacteriales</taxon>
        <taxon>Nocardiaceae</taxon>
        <taxon>Nocardia</taxon>
    </lineage>
</organism>
<evidence type="ECO:0000313" key="2">
    <source>
        <dbReference type="EMBL" id="MBH0780191.1"/>
    </source>
</evidence>
<dbReference type="EMBL" id="JADMLG010000014">
    <property type="protein sequence ID" value="MBH0780191.1"/>
    <property type="molecule type" value="Genomic_DNA"/>
</dbReference>